<dbReference type="OrthoDB" id="1045822at2759"/>
<protein>
    <recommendedName>
        <fullName evidence="4">Placenta-specific 8 protein</fullName>
    </recommendedName>
</protein>
<dbReference type="NCBIfam" id="TIGR01571">
    <property type="entry name" value="A_thal_Cys_rich"/>
    <property type="match status" value="1"/>
</dbReference>
<evidence type="ECO:0008006" key="4">
    <source>
        <dbReference type="Google" id="ProtNLM"/>
    </source>
</evidence>
<evidence type="ECO:0000256" key="1">
    <source>
        <dbReference type="ARBA" id="ARBA00009024"/>
    </source>
</evidence>
<keyword evidence="3" id="KW-1185">Reference proteome</keyword>
<comment type="similarity">
    <text evidence="1">Belongs to the cornifelin family.</text>
</comment>
<comment type="caution">
    <text evidence="2">The sequence shown here is derived from an EMBL/GenBank/DDBJ whole genome shotgun (WGS) entry which is preliminary data.</text>
</comment>
<name>A0A401SH43_CHIPU</name>
<organism evidence="2 3">
    <name type="scientific">Chiloscyllium punctatum</name>
    <name type="common">Brownbanded bambooshark</name>
    <name type="synonym">Hemiscyllium punctatum</name>
    <dbReference type="NCBI Taxonomy" id="137246"/>
    <lineage>
        <taxon>Eukaryota</taxon>
        <taxon>Metazoa</taxon>
        <taxon>Chordata</taxon>
        <taxon>Craniata</taxon>
        <taxon>Vertebrata</taxon>
        <taxon>Chondrichthyes</taxon>
        <taxon>Elasmobranchii</taxon>
        <taxon>Galeomorphii</taxon>
        <taxon>Galeoidea</taxon>
        <taxon>Orectolobiformes</taxon>
        <taxon>Hemiscylliidae</taxon>
        <taxon>Chiloscyllium</taxon>
    </lineage>
</organism>
<evidence type="ECO:0000313" key="3">
    <source>
        <dbReference type="Proteomes" id="UP000287033"/>
    </source>
</evidence>
<reference evidence="2 3" key="1">
    <citation type="journal article" date="2018" name="Nat. Ecol. Evol.">
        <title>Shark genomes provide insights into elasmobranch evolution and the origin of vertebrates.</title>
        <authorList>
            <person name="Hara Y"/>
            <person name="Yamaguchi K"/>
            <person name="Onimaru K"/>
            <person name="Kadota M"/>
            <person name="Koyanagi M"/>
            <person name="Keeley SD"/>
            <person name="Tatsumi K"/>
            <person name="Tanaka K"/>
            <person name="Motone F"/>
            <person name="Kageyama Y"/>
            <person name="Nozu R"/>
            <person name="Adachi N"/>
            <person name="Nishimura O"/>
            <person name="Nakagawa R"/>
            <person name="Tanegashima C"/>
            <person name="Kiyatake I"/>
            <person name="Matsumoto R"/>
            <person name="Murakumo K"/>
            <person name="Nishida K"/>
            <person name="Terakita A"/>
            <person name="Kuratani S"/>
            <person name="Sato K"/>
            <person name="Hyodo S Kuraku.S."/>
        </authorList>
    </citation>
    <scope>NUCLEOTIDE SEQUENCE [LARGE SCALE GENOMIC DNA]</scope>
</reference>
<sequence length="107" mass="11465">MAQFGGTPMVIMTQPAAASKREWNSGLLSCCDDVGICCCGIFCLPCLGCQIAGSMDECCLCGTSMAMRTLVRTTYNISGSLCKDFCATAFCLPCSVCQIKREINYAR</sequence>
<dbReference type="STRING" id="137246.A0A401SH43"/>
<dbReference type="AlphaFoldDB" id="A0A401SH43"/>
<accession>A0A401SH43</accession>
<proteinExistence type="inferred from homology"/>
<dbReference type="OMA" id="YLATLCC"/>
<dbReference type="Pfam" id="PF04749">
    <property type="entry name" value="PLAC8"/>
    <property type="match status" value="1"/>
</dbReference>
<dbReference type="PANTHER" id="PTHR15907">
    <property type="entry name" value="DUF614 FAMILY PROTEIN-RELATED"/>
    <property type="match status" value="1"/>
</dbReference>
<evidence type="ECO:0000313" key="2">
    <source>
        <dbReference type="EMBL" id="GCC29736.1"/>
    </source>
</evidence>
<dbReference type="EMBL" id="BEZZ01000265">
    <property type="protein sequence ID" value="GCC29736.1"/>
    <property type="molecule type" value="Genomic_DNA"/>
</dbReference>
<dbReference type="InterPro" id="IPR006461">
    <property type="entry name" value="PLAC_motif_containing"/>
</dbReference>
<gene>
    <name evidence="2" type="ORF">chiPu_0008178</name>
</gene>
<dbReference type="Proteomes" id="UP000287033">
    <property type="component" value="Unassembled WGS sequence"/>
</dbReference>